<keyword evidence="2" id="KW-0808">Transferase</keyword>
<feature type="domain" description="N-acetyltransferase" evidence="1">
    <location>
        <begin position="4"/>
        <end position="149"/>
    </location>
</feature>
<dbReference type="RefSeq" id="WP_184177648.1">
    <property type="nucleotide sequence ID" value="NZ_BMNF01000003.1"/>
</dbReference>
<sequence>MSDLQFRPVQPVGGEAALLDWQHVHNLIIPTATLSADEIVVRAQRNILEVAYVEGVAVGCSTVRPPESDTAAATVIARVLPGDRRHGYGEQIYQRGLARARDLGAQVIDTVVLASNDDGLRFARQHGFVEIERYVLPGDTVPFVDLRLT</sequence>
<accession>A0A840VJ97</accession>
<dbReference type="InterPro" id="IPR016181">
    <property type="entry name" value="Acyl_CoA_acyltransferase"/>
</dbReference>
<dbReference type="PROSITE" id="PS51186">
    <property type="entry name" value="GNAT"/>
    <property type="match status" value="1"/>
</dbReference>
<reference evidence="2 3" key="1">
    <citation type="submission" date="2020-08" db="EMBL/GenBank/DDBJ databases">
        <title>Sequencing the genomes of 1000 actinobacteria strains.</title>
        <authorList>
            <person name="Klenk H.-P."/>
        </authorList>
    </citation>
    <scope>NUCLEOTIDE SEQUENCE [LARGE SCALE GENOMIC DNA]</scope>
    <source>
        <strain evidence="2 3">DSM 103125</strain>
    </source>
</reference>
<evidence type="ECO:0000313" key="2">
    <source>
        <dbReference type="EMBL" id="MBB5476952.1"/>
    </source>
</evidence>
<dbReference type="SUPFAM" id="SSF55729">
    <property type="entry name" value="Acyl-CoA N-acyltransferases (Nat)"/>
    <property type="match status" value="1"/>
</dbReference>
<dbReference type="CDD" id="cd04301">
    <property type="entry name" value="NAT_SF"/>
    <property type="match status" value="1"/>
</dbReference>
<evidence type="ECO:0000259" key="1">
    <source>
        <dbReference type="PROSITE" id="PS51186"/>
    </source>
</evidence>
<dbReference type="Proteomes" id="UP000586947">
    <property type="component" value="Unassembled WGS sequence"/>
</dbReference>
<dbReference type="GO" id="GO:0016747">
    <property type="term" value="F:acyltransferase activity, transferring groups other than amino-acyl groups"/>
    <property type="evidence" value="ECO:0007669"/>
    <property type="project" value="InterPro"/>
</dbReference>
<keyword evidence="3" id="KW-1185">Reference proteome</keyword>
<dbReference type="AlphaFoldDB" id="A0A840VJ97"/>
<organism evidence="2 3">
    <name type="scientific">Micromonospora parathelypteridis</name>
    <dbReference type="NCBI Taxonomy" id="1839617"/>
    <lineage>
        <taxon>Bacteria</taxon>
        <taxon>Bacillati</taxon>
        <taxon>Actinomycetota</taxon>
        <taxon>Actinomycetes</taxon>
        <taxon>Micromonosporales</taxon>
        <taxon>Micromonosporaceae</taxon>
        <taxon>Micromonospora</taxon>
    </lineage>
</organism>
<dbReference type="Pfam" id="PF00583">
    <property type="entry name" value="Acetyltransf_1"/>
    <property type="match status" value="1"/>
</dbReference>
<protein>
    <submittedName>
        <fullName evidence="2">N-acetylglutamate synthase-like GNAT family acetyltransferase</fullName>
    </submittedName>
</protein>
<dbReference type="InterPro" id="IPR000182">
    <property type="entry name" value="GNAT_dom"/>
</dbReference>
<proteinExistence type="predicted"/>
<comment type="caution">
    <text evidence="2">The sequence shown here is derived from an EMBL/GenBank/DDBJ whole genome shotgun (WGS) entry which is preliminary data.</text>
</comment>
<evidence type="ECO:0000313" key="3">
    <source>
        <dbReference type="Proteomes" id="UP000586947"/>
    </source>
</evidence>
<dbReference type="Gene3D" id="3.40.630.30">
    <property type="match status" value="1"/>
</dbReference>
<name>A0A840VJ97_9ACTN</name>
<gene>
    <name evidence="2" type="ORF">HNR20_001457</name>
</gene>
<dbReference type="EMBL" id="JACHDP010000001">
    <property type="protein sequence ID" value="MBB5476952.1"/>
    <property type="molecule type" value="Genomic_DNA"/>
</dbReference>